<keyword evidence="2" id="KW-1185">Reference proteome</keyword>
<name>A0A1I7Y9K1_9BILA</name>
<reference evidence="3" key="1">
    <citation type="submission" date="2016-11" db="UniProtKB">
        <authorList>
            <consortium name="WormBaseParasite"/>
        </authorList>
    </citation>
    <scope>IDENTIFICATION</scope>
</reference>
<evidence type="ECO:0000256" key="1">
    <source>
        <dbReference type="SAM" id="MobiDB-lite"/>
    </source>
</evidence>
<evidence type="ECO:0000313" key="3">
    <source>
        <dbReference type="WBParaSite" id="L893_g14059.t1"/>
    </source>
</evidence>
<sequence length="153" mass="17170">MMAPLVTSENGDIPSPRPRDAAKDCAPLPIVSRYILPEDCTHPKRKRFRRRRQVHRTLSKRDAGTVLSSVTCNFPGLFVGTGSTVYFYQQPSEISVFVAVVFPENDVTSHDAISFLLEIGSQREAVTQLGLLVLQCGNFPRVEGHRFDAPWKR</sequence>
<dbReference type="AlphaFoldDB" id="A0A1I7Y9K1"/>
<feature type="region of interest" description="Disordered" evidence="1">
    <location>
        <begin position="1"/>
        <end position="23"/>
    </location>
</feature>
<organism evidence="2 3">
    <name type="scientific">Steinernema glaseri</name>
    <dbReference type="NCBI Taxonomy" id="37863"/>
    <lineage>
        <taxon>Eukaryota</taxon>
        <taxon>Metazoa</taxon>
        <taxon>Ecdysozoa</taxon>
        <taxon>Nematoda</taxon>
        <taxon>Chromadorea</taxon>
        <taxon>Rhabditida</taxon>
        <taxon>Tylenchina</taxon>
        <taxon>Panagrolaimomorpha</taxon>
        <taxon>Strongyloidoidea</taxon>
        <taxon>Steinernematidae</taxon>
        <taxon>Steinernema</taxon>
    </lineage>
</organism>
<evidence type="ECO:0000313" key="2">
    <source>
        <dbReference type="Proteomes" id="UP000095287"/>
    </source>
</evidence>
<dbReference type="Proteomes" id="UP000095287">
    <property type="component" value="Unplaced"/>
</dbReference>
<dbReference type="WBParaSite" id="L893_g14059.t1">
    <property type="protein sequence ID" value="L893_g14059.t1"/>
    <property type="gene ID" value="L893_g14059"/>
</dbReference>
<proteinExistence type="predicted"/>
<accession>A0A1I7Y9K1</accession>
<protein>
    <submittedName>
        <fullName evidence="3">Uncharacterized protein</fullName>
    </submittedName>
</protein>